<keyword evidence="1" id="KW-0472">Membrane</keyword>
<gene>
    <name evidence="2" type="ORF">SAMN02982922_2184</name>
</gene>
<dbReference type="PANTHER" id="PTHR30441">
    <property type="entry name" value="DUF748 DOMAIN-CONTAINING PROTEIN"/>
    <property type="match status" value="1"/>
</dbReference>
<proteinExistence type="predicted"/>
<keyword evidence="1" id="KW-0812">Transmembrane</keyword>
<reference evidence="2 3" key="1">
    <citation type="submission" date="2017-04" db="EMBL/GenBank/DDBJ databases">
        <authorList>
            <person name="Afonso C.L."/>
            <person name="Miller P.J."/>
            <person name="Scott M.A."/>
            <person name="Spackman E."/>
            <person name="Goraichik I."/>
            <person name="Dimitrov K.M."/>
            <person name="Suarez D.L."/>
            <person name="Swayne D.E."/>
        </authorList>
    </citation>
    <scope>NUCLEOTIDE SEQUENCE [LARGE SCALE GENOMIC DNA]</scope>
    <source>
        <strain evidence="2 3">B5P</strain>
    </source>
</reference>
<keyword evidence="3" id="KW-1185">Reference proteome</keyword>
<keyword evidence="1" id="KW-1133">Transmembrane helix</keyword>
<evidence type="ECO:0000256" key="1">
    <source>
        <dbReference type="SAM" id="Phobius"/>
    </source>
</evidence>
<dbReference type="AlphaFoldDB" id="A0A1X7NPL9"/>
<dbReference type="GO" id="GO:0090313">
    <property type="term" value="P:regulation of protein targeting to membrane"/>
    <property type="evidence" value="ECO:0007669"/>
    <property type="project" value="TreeGrafter"/>
</dbReference>
<dbReference type="GO" id="GO:0005886">
    <property type="term" value="C:plasma membrane"/>
    <property type="evidence" value="ECO:0007669"/>
    <property type="project" value="TreeGrafter"/>
</dbReference>
<dbReference type="EMBL" id="FXBL01000004">
    <property type="protein sequence ID" value="SMH39577.1"/>
    <property type="molecule type" value="Genomic_DNA"/>
</dbReference>
<protein>
    <submittedName>
        <fullName evidence="2">AsmA protein</fullName>
    </submittedName>
</protein>
<evidence type="ECO:0000313" key="2">
    <source>
        <dbReference type="EMBL" id="SMH39577.1"/>
    </source>
</evidence>
<feature type="transmembrane region" description="Helical" evidence="1">
    <location>
        <begin position="9"/>
        <end position="31"/>
    </location>
</feature>
<name>A0A1X7NPL9_9HYPH</name>
<dbReference type="OrthoDB" id="225437at2"/>
<sequence>MPAPLVRKAIWAVVAVCVVIALVLVSLPLIASTQIVRTRISQELSARTGYRVTLGEAPDLVLWPSLKAVFENVSFRRWGAPDAPPVLETERLVVNLSTWQALLGWIEFDMVTLERPVLRVEQISQRFQLPFLPDGGRLAEILKSAGKDMPRNGPALGVIRFSEGRLVSAKGDRDIATDLTGLAEWSTAGSPALLNGSGIWRGESIRYAVRVDSPLKLAARDATAVTASFESDPFKAAFSGVVSRSEGFSFDGSLTASSPSVRRALEWSQTNIPPGAAMGALSLTGNASGDMNGVKLSDARLSINENPGVGALEFALAGPVPSVSGTLAFETLDLGRFLAAFSTPLSQTSKRPVFDLAFTDQLSLDLRLSAARATGGDIQLSNVAATAQVRSGFAAFDISDATALGGEIQAGFRVDRKPEGEIGEMRVSAVGIDWAQMAERIGWSRNAPQAKGSLSVVLKSPITDTTSLPYTTEGTISGKLGPGALQDFNLDKLRANQPGAGFFPLSAVGGGALAIEGAEFKATIGSGVARIDAAKAWTSGDVLTFNGIVPFVGRSLALSLSLDKRAPAGAQPAQPPTEEPRFFFIGGSWEAPYMSAVLSTFEP</sequence>
<accession>A0A1X7NPL9</accession>
<dbReference type="InterPro" id="IPR052894">
    <property type="entry name" value="AsmA-related"/>
</dbReference>
<dbReference type="RefSeq" id="WP_085464192.1">
    <property type="nucleotide sequence ID" value="NZ_FXBL01000004.1"/>
</dbReference>
<dbReference type="Proteomes" id="UP000193083">
    <property type="component" value="Unassembled WGS sequence"/>
</dbReference>
<dbReference type="PANTHER" id="PTHR30441:SF4">
    <property type="entry name" value="PROTEIN ASMA"/>
    <property type="match status" value="1"/>
</dbReference>
<organism evidence="2 3">
    <name type="scientific">Mesorhizobium australicum</name>
    <dbReference type="NCBI Taxonomy" id="536018"/>
    <lineage>
        <taxon>Bacteria</taxon>
        <taxon>Pseudomonadati</taxon>
        <taxon>Pseudomonadota</taxon>
        <taxon>Alphaproteobacteria</taxon>
        <taxon>Hyphomicrobiales</taxon>
        <taxon>Phyllobacteriaceae</taxon>
        <taxon>Mesorhizobium</taxon>
    </lineage>
</organism>
<evidence type="ECO:0000313" key="3">
    <source>
        <dbReference type="Proteomes" id="UP000193083"/>
    </source>
</evidence>